<dbReference type="EMBL" id="JANPWB010000008">
    <property type="protein sequence ID" value="KAJ1164825.1"/>
    <property type="molecule type" value="Genomic_DNA"/>
</dbReference>
<proteinExistence type="predicted"/>
<feature type="compositionally biased region" description="Basic and acidic residues" evidence="1">
    <location>
        <begin position="55"/>
        <end position="126"/>
    </location>
</feature>
<feature type="region of interest" description="Disordered" evidence="1">
    <location>
        <begin position="1"/>
        <end position="126"/>
    </location>
</feature>
<gene>
    <name evidence="2" type="ORF">NDU88_005259</name>
</gene>
<evidence type="ECO:0000313" key="2">
    <source>
        <dbReference type="EMBL" id="KAJ1164825.1"/>
    </source>
</evidence>
<evidence type="ECO:0000256" key="1">
    <source>
        <dbReference type="SAM" id="MobiDB-lite"/>
    </source>
</evidence>
<protein>
    <submittedName>
        <fullName evidence="2">Uncharacterized protein</fullName>
    </submittedName>
</protein>
<evidence type="ECO:0000313" key="3">
    <source>
        <dbReference type="Proteomes" id="UP001066276"/>
    </source>
</evidence>
<name>A0AAV7SLA9_PLEWA</name>
<dbReference type="AlphaFoldDB" id="A0AAV7SLA9"/>
<keyword evidence="3" id="KW-1185">Reference proteome</keyword>
<reference evidence="2" key="1">
    <citation type="journal article" date="2022" name="bioRxiv">
        <title>Sequencing and chromosome-scale assembly of the giantPleurodeles waltlgenome.</title>
        <authorList>
            <person name="Brown T."/>
            <person name="Elewa A."/>
            <person name="Iarovenko S."/>
            <person name="Subramanian E."/>
            <person name="Araus A.J."/>
            <person name="Petzold A."/>
            <person name="Susuki M."/>
            <person name="Suzuki K.-i.T."/>
            <person name="Hayashi T."/>
            <person name="Toyoda A."/>
            <person name="Oliveira C."/>
            <person name="Osipova E."/>
            <person name="Leigh N.D."/>
            <person name="Simon A."/>
            <person name="Yun M.H."/>
        </authorList>
    </citation>
    <scope>NUCLEOTIDE SEQUENCE</scope>
    <source>
        <strain evidence="2">20211129_DDA</strain>
        <tissue evidence="2">Liver</tissue>
    </source>
</reference>
<sequence>MLPQCNREISAAVPGHAPEPARKCPGGTGSGVTHPKVLPDPDIRVEDAGSTTSGEPEKGGTLDWKDGRSEEPKDRRSEEPEDGRSEEPKDGRSQESEGRRSEGSEGVESRRNNRETHLFQEEAKGT</sequence>
<organism evidence="2 3">
    <name type="scientific">Pleurodeles waltl</name>
    <name type="common">Iberian ribbed newt</name>
    <dbReference type="NCBI Taxonomy" id="8319"/>
    <lineage>
        <taxon>Eukaryota</taxon>
        <taxon>Metazoa</taxon>
        <taxon>Chordata</taxon>
        <taxon>Craniata</taxon>
        <taxon>Vertebrata</taxon>
        <taxon>Euteleostomi</taxon>
        <taxon>Amphibia</taxon>
        <taxon>Batrachia</taxon>
        <taxon>Caudata</taxon>
        <taxon>Salamandroidea</taxon>
        <taxon>Salamandridae</taxon>
        <taxon>Pleurodelinae</taxon>
        <taxon>Pleurodeles</taxon>
    </lineage>
</organism>
<feature type="compositionally biased region" description="Basic and acidic residues" evidence="1">
    <location>
        <begin position="37"/>
        <end position="47"/>
    </location>
</feature>
<comment type="caution">
    <text evidence="2">The sequence shown here is derived from an EMBL/GenBank/DDBJ whole genome shotgun (WGS) entry which is preliminary data.</text>
</comment>
<accession>A0AAV7SLA9</accession>
<dbReference type="Proteomes" id="UP001066276">
    <property type="component" value="Chromosome 4_2"/>
</dbReference>